<keyword evidence="3" id="KW-0472">Membrane</keyword>
<reference evidence="7 8" key="1">
    <citation type="submission" date="2020-05" db="EMBL/GenBank/DDBJ databases">
        <title>Draft Genome Sequences of Sphingomonas sp. Isolated from the International Space Station.</title>
        <authorList>
            <person name="Bijlani S."/>
            <person name="Singh N.K."/>
            <person name="Mason C.E."/>
            <person name="Wang C.C."/>
            <person name="Venkateswaran K."/>
        </authorList>
    </citation>
    <scope>NUCLEOTIDE SEQUENCE [LARGE SCALE GENOMIC DNA]</scope>
    <source>
        <strain evidence="5 8">IIF7SW-B5</strain>
        <strain evidence="6">ISS-IIF7SWP</strain>
    </source>
</reference>
<proteinExistence type="predicted"/>
<protein>
    <recommendedName>
        <fullName evidence="1">diguanylate cyclase</fullName>
        <ecNumber evidence="1">2.7.7.65</ecNumber>
    </recommendedName>
</protein>
<dbReference type="Proteomes" id="UP000557656">
    <property type="component" value="Unassembled WGS sequence"/>
</dbReference>
<dbReference type="SUPFAM" id="SSF55073">
    <property type="entry name" value="Nucleotide cyclase"/>
    <property type="match status" value="1"/>
</dbReference>
<keyword evidence="3" id="KW-1133">Transmembrane helix</keyword>
<name>A0A7Y7UT65_9SPHN</name>
<evidence type="ECO:0000259" key="4">
    <source>
        <dbReference type="PROSITE" id="PS50887"/>
    </source>
</evidence>
<dbReference type="GO" id="GO:1902201">
    <property type="term" value="P:negative regulation of bacterial-type flagellum-dependent cell motility"/>
    <property type="evidence" value="ECO:0007669"/>
    <property type="project" value="TreeGrafter"/>
</dbReference>
<evidence type="ECO:0000313" key="6">
    <source>
        <dbReference type="EMBL" id="NVP32683.1"/>
    </source>
</evidence>
<sequence>MSAMLVLTVAGFVADAHDGILDRTFLLRILLHIPVLLLCLRLVQRSWLPPGRLWIVGVAPFTVTLTVLITLAAISPVTSGDRFMMTAGLTMIATNFVLPIKFRVAIPMSLVNIALYFGILLILGGWTRFLEYRDILGFYSAATLITTVVTYYRERVQKEAFLLHLNKDRQTEELVALVDELTQISYRDPLTGAGNRRSFDMRLDALWRKATLHGEPIALIMIDVDHFKPFNDAVGHAAGDECLQAVAKAIAAGAGCPIELVSRYGGEEFALVIPSTSGAIAESIRASVEALQLPHPGLPPGHVVTVSVGKAFAQPGHIPSHQDDLIRAADEALYTAKRLGRNRVAVANKGPTPLPTRRARYGT</sequence>
<feature type="domain" description="GGDEF" evidence="4">
    <location>
        <begin position="215"/>
        <end position="349"/>
    </location>
</feature>
<evidence type="ECO:0000256" key="1">
    <source>
        <dbReference type="ARBA" id="ARBA00012528"/>
    </source>
</evidence>
<evidence type="ECO:0000313" key="7">
    <source>
        <dbReference type="Proteomes" id="UP000531581"/>
    </source>
</evidence>
<feature type="transmembrane region" description="Helical" evidence="3">
    <location>
        <begin position="109"/>
        <end position="129"/>
    </location>
</feature>
<evidence type="ECO:0000256" key="3">
    <source>
        <dbReference type="SAM" id="Phobius"/>
    </source>
</evidence>
<dbReference type="GO" id="GO:0052621">
    <property type="term" value="F:diguanylate cyclase activity"/>
    <property type="evidence" value="ECO:0007669"/>
    <property type="project" value="UniProtKB-EC"/>
</dbReference>
<dbReference type="Pfam" id="PF00990">
    <property type="entry name" value="GGDEF"/>
    <property type="match status" value="1"/>
</dbReference>
<evidence type="ECO:0000313" key="5">
    <source>
        <dbReference type="EMBL" id="NNG54175.1"/>
    </source>
</evidence>
<keyword evidence="3" id="KW-0812">Transmembrane</keyword>
<dbReference type="NCBIfam" id="TIGR00254">
    <property type="entry name" value="GGDEF"/>
    <property type="match status" value="1"/>
</dbReference>
<dbReference type="Gene3D" id="3.30.70.270">
    <property type="match status" value="1"/>
</dbReference>
<dbReference type="PANTHER" id="PTHR45138:SF9">
    <property type="entry name" value="DIGUANYLATE CYCLASE DGCM-RELATED"/>
    <property type="match status" value="1"/>
</dbReference>
<dbReference type="InterPro" id="IPR050469">
    <property type="entry name" value="Diguanylate_Cyclase"/>
</dbReference>
<evidence type="ECO:0000313" key="8">
    <source>
        <dbReference type="Proteomes" id="UP000557656"/>
    </source>
</evidence>
<dbReference type="InterPro" id="IPR029787">
    <property type="entry name" value="Nucleotide_cyclase"/>
</dbReference>
<gene>
    <name evidence="5" type="ORF">HKX05_12510</name>
    <name evidence="6" type="ORF">HLV41_16720</name>
</gene>
<comment type="caution">
    <text evidence="6">The sequence shown here is derived from an EMBL/GenBank/DDBJ whole genome shotgun (WGS) entry which is preliminary data.</text>
</comment>
<dbReference type="CDD" id="cd01949">
    <property type="entry name" value="GGDEF"/>
    <property type="match status" value="1"/>
</dbReference>
<dbReference type="PANTHER" id="PTHR45138">
    <property type="entry name" value="REGULATORY COMPONENTS OF SENSORY TRANSDUCTION SYSTEM"/>
    <property type="match status" value="1"/>
</dbReference>
<dbReference type="Proteomes" id="UP000531581">
    <property type="component" value="Unassembled WGS sequence"/>
</dbReference>
<dbReference type="AlphaFoldDB" id="A0A7Y7UT65"/>
<feature type="transmembrane region" description="Helical" evidence="3">
    <location>
        <begin position="135"/>
        <end position="152"/>
    </location>
</feature>
<dbReference type="GO" id="GO:0043709">
    <property type="term" value="P:cell adhesion involved in single-species biofilm formation"/>
    <property type="evidence" value="ECO:0007669"/>
    <property type="project" value="TreeGrafter"/>
</dbReference>
<dbReference type="GO" id="GO:0005886">
    <property type="term" value="C:plasma membrane"/>
    <property type="evidence" value="ECO:0007669"/>
    <property type="project" value="TreeGrafter"/>
</dbReference>
<feature type="transmembrane region" description="Helical" evidence="3">
    <location>
        <begin position="55"/>
        <end position="77"/>
    </location>
</feature>
<dbReference type="InterPro" id="IPR043128">
    <property type="entry name" value="Rev_trsase/Diguanyl_cyclase"/>
</dbReference>
<dbReference type="EC" id="2.7.7.65" evidence="1"/>
<dbReference type="PROSITE" id="PS50887">
    <property type="entry name" value="GGDEF"/>
    <property type="match status" value="1"/>
</dbReference>
<dbReference type="FunFam" id="3.30.70.270:FF:000001">
    <property type="entry name" value="Diguanylate cyclase domain protein"/>
    <property type="match status" value="1"/>
</dbReference>
<evidence type="ECO:0000256" key="2">
    <source>
        <dbReference type="ARBA" id="ARBA00034247"/>
    </source>
</evidence>
<keyword evidence="8" id="KW-1185">Reference proteome</keyword>
<feature type="transmembrane region" description="Helical" evidence="3">
    <location>
        <begin position="26"/>
        <end position="43"/>
    </location>
</feature>
<organism evidence="6 7">
    <name type="scientific">Sphingomonas sanguinis</name>
    <dbReference type="NCBI Taxonomy" id="33051"/>
    <lineage>
        <taxon>Bacteria</taxon>
        <taxon>Pseudomonadati</taxon>
        <taxon>Pseudomonadota</taxon>
        <taxon>Alphaproteobacteria</taxon>
        <taxon>Sphingomonadales</taxon>
        <taxon>Sphingomonadaceae</taxon>
        <taxon>Sphingomonas</taxon>
    </lineage>
</organism>
<dbReference type="EMBL" id="JABEOV010000015">
    <property type="protein sequence ID" value="NNG54175.1"/>
    <property type="molecule type" value="Genomic_DNA"/>
</dbReference>
<comment type="catalytic activity">
    <reaction evidence="2">
        <text>2 GTP = 3',3'-c-di-GMP + 2 diphosphate</text>
        <dbReference type="Rhea" id="RHEA:24898"/>
        <dbReference type="ChEBI" id="CHEBI:33019"/>
        <dbReference type="ChEBI" id="CHEBI:37565"/>
        <dbReference type="ChEBI" id="CHEBI:58805"/>
        <dbReference type="EC" id="2.7.7.65"/>
    </reaction>
</comment>
<dbReference type="EMBL" id="JABYQV010000017">
    <property type="protein sequence ID" value="NVP32683.1"/>
    <property type="molecule type" value="Genomic_DNA"/>
</dbReference>
<accession>A0A7Y7UT65</accession>
<dbReference type="InterPro" id="IPR000160">
    <property type="entry name" value="GGDEF_dom"/>
</dbReference>
<dbReference type="SMART" id="SM00267">
    <property type="entry name" value="GGDEF"/>
    <property type="match status" value="1"/>
</dbReference>